<comment type="caution">
    <text evidence="2">The sequence shown here is derived from an EMBL/GenBank/DDBJ whole genome shotgun (WGS) entry which is preliminary data.</text>
</comment>
<feature type="compositionally biased region" description="Basic residues" evidence="1">
    <location>
        <begin position="42"/>
        <end position="55"/>
    </location>
</feature>
<dbReference type="RefSeq" id="WP_192758993.1">
    <property type="nucleotide sequence ID" value="NZ_JADBDZ010000001.1"/>
</dbReference>
<feature type="compositionally biased region" description="Basic and acidic residues" evidence="1">
    <location>
        <begin position="10"/>
        <end position="23"/>
    </location>
</feature>
<dbReference type="Proteomes" id="UP000627838">
    <property type="component" value="Unassembled WGS sequence"/>
</dbReference>
<keyword evidence="3" id="KW-1185">Reference proteome</keyword>
<feature type="region of interest" description="Disordered" evidence="1">
    <location>
        <begin position="1"/>
        <end position="55"/>
    </location>
</feature>
<sequence>MKPKPNRSPFADRREDVVPRGLRDLLATEAGARPHGEDERRGRRRRRTMTVRRAP</sequence>
<name>A0ABR9JPI0_9ACTN</name>
<organism evidence="2 3">
    <name type="scientific">Actinomadura algeriensis</name>
    <dbReference type="NCBI Taxonomy" id="1679523"/>
    <lineage>
        <taxon>Bacteria</taxon>
        <taxon>Bacillati</taxon>
        <taxon>Actinomycetota</taxon>
        <taxon>Actinomycetes</taxon>
        <taxon>Streptosporangiales</taxon>
        <taxon>Thermomonosporaceae</taxon>
        <taxon>Actinomadura</taxon>
    </lineage>
</organism>
<protein>
    <submittedName>
        <fullName evidence="2">Uncharacterized protein</fullName>
    </submittedName>
</protein>
<evidence type="ECO:0000256" key="1">
    <source>
        <dbReference type="SAM" id="MobiDB-lite"/>
    </source>
</evidence>
<accession>A0ABR9JPI0</accession>
<feature type="compositionally biased region" description="Basic and acidic residues" evidence="1">
    <location>
        <begin position="32"/>
        <end position="41"/>
    </location>
</feature>
<gene>
    <name evidence="2" type="ORF">H4W34_002109</name>
</gene>
<dbReference type="EMBL" id="JADBDZ010000001">
    <property type="protein sequence ID" value="MBE1532276.1"/>
    <property type="molecule type" value="Genomic_DNA"/>
</dbReference>
<evidence type="ECO:0000313" key="2">
    <source>
        <dbReference type="EMBL" id="MBE1532276.1"/>
    </source>
</evidence>
<evidence type="ECO:0000313" key="3">
    <source>
        <dbReference type="Proteomes" id="UP000627838"/>
    </source>
</evidence>
<reference evidence="2 3" key="1">
    <citation type="submission" date="2020-10" db="EMBL/GenBank/DDBJ databases">
        <title>Sequencing the genomes of 1000 actinobacteria strains.</title>
        <authorList>
            <person name="Klenk H.-P."/>
        </authorList>
    </citation>
    <scope>NUCLEOTIDE SEQUENCE [LARGE SCALE GENOMIC DNA]</scope>
    <source>
        <strain evidence="2 3">DSM 46744</strain>
    </source>
</reference>
<proteinExistence type="predicted"/>